<proteinExistence type="predicted"/>
<dbReference type="Proteomes" id="UP001062846">
    <property type="component" value="Chromosome 2"/>
</dbReference>
<evidence type="ECO:0000313" key="2">
    <source>
        <dbReference type="Proteomes" id="UP001062846"/>
    </source>
</evidence>
<dbReference type="EMBL" id="CM046389">
    <property type="protein sequence ID" value="KAI8567732.1"/>
    <property type="molecule type" value="Genomic_DNA"/>
</dbReference>
<organism evidence="1 2">
    <name type="scientific">Rhododendron molle</name>
    <name type="common">Chinese azalea</name>
    <name type="synonym">Azalea mollis</name>
    <dbReference type="NCBI Taxonomy" id="49168"/>
    <lineage>
        <taxon>Eukaryota</taxon>
        <taxon>Viridiplantae</taxon>
        <taxon>Streptophyta</taxon>
        <taxon>Embryophyta</taxon>
        <taxon>Tracheophyta</taxon>
        <taxon>Spermatophyta</taxon>
        <taxon>Magnoliopsida</taxon>
        <taxon>eudicotyledons</taxon>
        <taxon>Gunneridae</taxon>
        <taxon>Pentapetalae</taxon>
        <taxon>asterids</taxon>
        <taxon>Ericales</taxon>
        <taxon>Ericaceae</taxon>
        <taxon>Ericoideae</taxon>
        <taxon>Rhodoreae</taxon>
        <taxon>Rhododendron</taxon>
    </lineage>
</organism>
<accession>A0ACC0PSS2</accession>
<comment type="caution">
    <text evidence="1">The sequence shown here is derived from an EMBL/GenBank/DDBJ whole genome shotgun (WGS) entry which is preliminary data.</text>
</comment>
<reference evidence="1" key="1">
    <citation type="submission" date="2022-02" db="EMBL/GenBank/DDBJ databases">
        <title>Plant Genome Project.</title>
        <authorList>
            <person name="Zhang R.-G."/>
        </authorList>
    </citation>
    <scope>NUCLEOTIDE SEQUENCE</scope>
    <source>
        <strain evidence="1">AT1</strain>
    </source>
</reference>
<name>A0ACC0PSS2_RHOML</name>
<sequence length="118" mass="13711">MNSYTQNHISLRTIEKLSAPENYNINLKACNYDFGDIRQCKFTVRSIYLATPKQPLKKARKELFRMDSLSTSTALEDTHMQLTPQEEHQTLGSKKRPMVMNNKKAQYQTNYSAFGNEE</sequence>
<protein>
    <submittedName>
        <fullName evidence="1">Uncharacterized protein</fullName>
    </submittedName>
</protein>
<gene>
    <name evidence="1" type="ORF">RHMOL_Rhmol02G0144300</name>
</gene>
<evidence type="ECO:0000313" key="1">
    <source>
        <dbReference type="EMBL" id="KAI8567732.1"/>
    </source>
</evidence>
<keyword evidence="2" id="KW-1185">Reference proteome</keyword>